<comment type="caution">
    <text evidence="2">The sequence shown here is derived from an EMBL/GenBank/DDBJ whole genome shotgun (WGS) entry which is preliminary data.</text>
</comment>
<reference evidence="3" key="1">
    <citation type="journal article" date="2019" name="Int. J. Syst. Evol. Microbiol.">
        <title>The Global Catalogue of Microorganisms (GCM) 10K type strain sequencing project: providing services to taxonomists for standard genome sequencing and annotation.</title>
        <authorList>
            <consortium name="The Broad Institute Genomics Platform"/>
            <consortium name="The Broad Institute Genome Sequencing Center for Infectious Disease"/>
            <person name="Wu L."/>
            <person name="Ma J."/>
        </authorList>
    </citation>
    <scope>NUCLEOTIDE SEQUENCE [LARGE SCALE GENOMIC DNA]</scope>
    <source>
        <strain evidence="3">CGMCC 4.7192</strain>
    </source>
</reference>
<dbReference type="RefSeq" id="WP_380249641.1">
    <property type="nucleotide sequence ID" value="NZ_JBHUII010000003.1"/>
</dbReference>
<dbReference type="Gene3D" id="3.90.226.10">
    <property type="entry name" value="2-enoyl-CoA Hydratase, Chain A, domain 1"/>
    <property type="match status" value="1"/>
</dbReference>
<dbReference type="InterPro" id="IPR014748">
    <property type="entry name" value="Enoyl-CoA_hydra_C"/>
</dbReference>
<gene>
    <name evidence="2" type="ORF">ACFSKO_06410</name>
</gene>
<organism evidence="2 3">
    <name type="scientific">Kiloniella antarctica</name>
    <dbReference type="NCBI Taxonomy" id="1550907"/>
    <lineage>
        <taxon>Bacteria</taxon>
        <taxon>Pseudomonadati</taxon>
        <taxon>Pseudomonadota</taxon>
        <taxon>Alphaproteobacteria</taxon>
        <taxon>Rhodospirillales</taxon>
        <taxon>Kiloniellaceae</taxon>
        <taxon>Kiloniella</taxon>
    </lineage>
</organism>
<dbReference type="Pfam" id="PF00378">
    <property type="entry name" value="ECH_1"/>
    <property type="match status" value="1"/>
</dbReference>
<dbReference type="InterPro" id="IPR001753">
    <property type="entry name" value="Enoyl-CoA_hydra/iso"/>
</dbReference>
<dbReference type="EMBL" id="JBHUII010000003">
    <property type="protein sequence ID" value="MFD2205232.1"/>
    <property type="molecule type" value="Genomic_DNA"/>
</dbReference>
<dbReference type="PANTHER" id="PTHR42964:SF1">
    <property type="entry name" value="POLYKETIDE BIOSYNTHESIS ENOYL-COA HYDRATASE PKSH-RELATED"/>
    <property type="match status" value="1"/>
</dbReference>
<evidence type="ECO:0000313" key="2">
    <source>
        <dbReference type="EMBL" id="MFD2205232.1"/>
    </source>
</evidence>
<dbReference type="SUPFAM" id="SSF52096">
    <property type="entry name" value="ClpP/crotonase"/>
    <property type="match status" value="1"/>
</dbReference>
<accession>A0ABW5BGM7</accession>
<proteinExistence type="inferred from homology"/>
<evidence type="ECO:0000313" key="3">
    <source>
        <dbReference type="Proteomes" id="UP001597294"/>
    </source>
</evidence>
<dbReference type="Gene3D" id="1.10.12.10">
    <property type="entry name" value="Lyase 2-enoyl-coa Hydratase, Chain A, domain 2"/>
    <property type="match status" value="1"/>
</dbReference>
<dbReference type="CDD" id="cd06558">
    <property type="entry name" value="crotonase-like"/>
    <property type="match status" value="1"/>
</dbReference>
<name>A0ABW5BGM7_9PROT</name>
<dbReference type="InterPro" id="IPR051683">
    <property type="entry name" value="Enoyl-CoA_Hydratase/Isomerase"/>
</dbReference>
<dbReference type="InterPro" id="IPR029045">
    <property type="entry name" value="ClpP/crotonase-like_dom_sf"/>
</dbReference>
<comment type="similarity">
    <text evidence="1">Belongs to the enoyl-CoA hydratase/isomerase family.</text>
</comment>
<dbReference type="PANTHER" id="PTHR42964">
    <property type="entry name" value="ENOYL-COA HYDRATASE"/>
    <property type="match status" value="1"/>
</dbReference>
<evidence type="ECO:0000256" key="1">
    <source>
        <dbReference type="ARBA" id="ARBA00005254"/>
    </source>
</evidence>
<dbReference type="Proteomes" id="UP001597294">
    <property type="component" value="Unassembled WGS sequence"/>
</dbReference>
<protein>
    <submittedName>
        <fullName evidence="2">Enoyl-CoA hydratase/isomerase family protein</fullName>
    </submittedName>
</protein>
<keyword evidence="3" id="KW-1185">Reference proteome</keyword>
<sequence>MTYQTLEIEFKSGAVRIWMNRPEVHNALDEIMIAELNDAFTKFGQNTDVHAIVLGGRGKSFSAGADLGWMKRAADFTEEENHEDALKLARMLQAIAECPKPVIARVQGAAFGGGVGLTAAADIAIAGEHAKFCLSEVKLGLVPATIAPYVVKAMGERQASRYFLTAEIFRSEKAADMGFVHEHCTDAQLDAKIEDLLLALNLAAPDALDTAKGLIRSVSNRQLDEELMNETAELIARQRLTPEGREGLAAFFDKRKASWVA</sequence>